<dbReference type="Proteomes" id="UP000651057">
    <property type="component" value="Unassembled WGS sequence"/>
</dbReference>
<keyword evidence="3" id="KW-1185">Reference proteome</keyword>
<gene>
    <name evidence="2" type="ORF">JJQ60_14570</name>
</gene>
<dbReference type="InterPro" id="IPR007372">
    <property type="entry name" value="Lipid/polyisoprenoid-bd_YceI"/>
</dbReference>
<feature type="domain" description="Lipid/polyisoprenoid-binding YceI-like" evidence="1">
    <location>
        <begin position="3"/>
        <end position="173"/>
    </location>
</feature>
<dbReference type="AlphaFoldDB" id="A0A936ZSS2"/>
<dbReference type="SUPFAM" id="SSF101874">
    <property type="entry name" value="YceI-like"/>
    <property type="match status" value="1"/>
</dbReference>
<dbReference type="SMART" id="SM00867">
    <property type="entry name" value="YceI"/>
    <property type="match status" value="1"/>
</dbReference>
<evidence type="ECO:0000313" key="3">
    <source>
        <dbReference type="Proteomes" id="UP000651057"/>
    </source>
</evidence>
<proteinExistence type="predicted"/>
<dbReference type="PANTHER" id="PTHR34406:SF1">
    <property type="entry name" value="PROTEIN YCEI"/>
    <property type="match status" value="1"/>
</dbReference>
<accession>A0A936ZSS2</accession>
<dbReference type="InterPro" id="IPR036761">
    <property type="entry name" value="TTHA0802/YceI-like_sf"/>
</dbReference>
<dbReference type="Gene3D" id="2.40.128.110">
    <property type="entry name" value="Lipid/polyisoprenoid-binding, YceI-like"/>
    <property type="match status" value="1"/>
</dbReference>
<dbReference type="RefSeq" id="WP_201921630.1">
    <property type="nucleotide sequence ID" value="NZ_BAABAX010000014.1"/>
</dbReference>
<dbReference type="Pfam" id="PF04264">
    <property type="entry name" value="YceI"/>
    <property type="match status" value="1"/>
</dbReference>
<protein>
    <submittedName>
        <fullName evidence="2">YceI family protein</fullName>
    </submittedName>
</protein>
<name>A0A936ZSS2_9FLAO</name>
<evidence type="ECO:0000313" key="2">
    <source>
        <dbReference type="EMBL" id="MBL0684752.1"/>
    </source>
</evidence>
<evidence type="ECO:0000259" key="1">
    <source>
        <dbReference type="SMART" id="SM00867"/>
    </source>
</evidence>
<dbReference type="EMBL" id="JAERQJ010000006">
    <property type="protein sequence ID" value="MBL0684752.1"/>
    <property type="molecule type" value="Genomic_DNA"/>
</dbReference>
<reference evidence="2" key="1">
    <citation type="submission" date="2021-01" db="EMBL/GenBank/DDBJ databases">
        <authorList>
            <person name="Zhong Y.L."/>
        </authorList>
    </citation>
    <scope>NUCLEOTIDE SEQUENCE</scope>
    <source>
        <strain evidence="2">KCTC 23302</strain>
    </source>
</reference>
<sequence>MKRWQIDSSHSRVSFIVKHLGFADVSGSLLGYEGSILQKNTNNFQESIFKFKGNLSSVFTGNSERDEHLCSEDFFDVKNDDFVRFNSTSVNQIDETHYFIVGILILKGNSKSITITGHYKGKKKGIDSKYRIGFEFTALIERTDFGINWHGQNEEGSELVSDQIRIHIHLQLFEKHIKNDTNI</sequence>
<organism evidence="2 3">
    <name type="scientific">Aquimarina mytili</name>
    <dbReference type="NCBI Taxonomy" id="874423"/>
    <lineage>
        <taxon>Bacteria</taxon>
        <taxon>Pseudomonadati</taxon>
        <taxon>Bacteroidota</taxon>
        <taxon>Flavobacteriia</taxon>
        <taxon>Flavobacteriales</taxon>
        <taxon>Flavobacteriaceae</taxon>
        <taxon>Aquimarina</taxon>
    </lineage>
</organism>
<comment type="caution">
    <text evidence="2">The sequence shown here is derived from an EMBL/GenBank/DDBJ whole genome shotgun (WGS) entry which is preliminary data.</text>
</comment>
<dbReference type="PANTHER" id="PTHR34406">
    <property type="entry name" value="PROTEIN YCEI"/>
    <property type="match status" value="1"/>
</dbReference>